<name>A0AAD7TKA1_9APHY</name>
<dbReference type="Proteomes" id="UP001215151">
    <property type="component" value="Unassembled WGS sequence"/>
</dbReference>
<evidence type="ECO:0000313" key="2">
    <source>
        <dbReference type="Proteomes" id="UP001215151"/>
    </source>
</evidence>
<reference evidence="1" key="1">
    <citation type="submission" date="2022-11" db="EMBL/GenBank/DDBJ databases">
        <title>Genome Sequence of Cubamyces cubensis.</title>
        <authorList>
            <person name="Buettner E."/>
        </authorList>
    </citation>
    <scope>NUCLEOTIDE SEQUENCE</scope>
    <source>
        <strain evidence="1">MPL-01</strain>
    </source>
</reference>
<protein>
    <submittedName>
        <fullName evidence="1">Uncharacterized protein</fullName>
    </submittedName>
</protein>
<sequence length="377" mass="42465">MHLKRRRTDAIDPAELTPFLSASGLSRLKELDKDDAARVLAQLQVLTDVSDREIKKARATLPSFSAATWQDLAGQYGLPTKYNARKLHQHRVPMCYLPPSFHTELFVSSWRAADVYMDKIYQKREAARVRVLEPYILPLIALFHGRVVDKPEDPMPDTEETSGGEVEHEVFAIGDALFFVIEVKLLAPQEERNAAQLFMELLSAARSNQDTRQKVRVYGLLTDLSRFAFFSYDPVGQRFAFDEEFVADGPREQFLTRMIPVTNKIFSVLLAGYIEVLQTNPEDESANGDGDPRLALQLANEAKVCLTESASDFDALETRGREGLRKLEQSVLAVPRGTDAYMDVQEPKSAEELASLASRLVREWHEKRARPPSVPGS</sequence>
<keyword evidence="2" id="KW-1185">Reference proteome</keyword>
<gene>
    <name evidence="1" type="ORF">ONZ51_g10326</name>
</gene>
<dbReference type="EMBL" id="JAPEVG010000401">
    <property type="protein sequence ID" value="KAJ8463326.1"/>
    <property type="molecule type" value="Genomic_DNA"/>
</dbReference>
<accession>A0AAD7TKA1</accession>
<organism evidence="1 2">
    <name type="scientific">Trametes cubensis</name>
    <dbReference type="NCBI Taxonomy" id="1111947"/>
    <lineage>
        <taxon>Eukaryota</taxon>
        <taxon>Fungi</taxon>
        <taxon>Dikarya</taxon>
        <taxon>Basidiomycota</taxon>
        <taxon>Agaricomycotina</taxon>
        <taxon>Agaricomycetes</taxon>
        <taxon>Polyporales</taxon>
        <taxon>Polyporaceae</taxon>
        <taxon>Trametes</taxon>
    </lineage>
</organism>
<evidence type="ECO:0000313" key="1">
    <source>
        <dbReference type="EMBL" id="KAJ8463326.1"/>
    </source>
</evidence>
<proteinExistence type="predicted"/>
<dbReference type="AlphaFoldDB" id="A0AAD7TKA1"/>
<comment type="caution">
    <text evidence="1">The sequence shown here is derived from an EMBL/GenBank/DDBJ whole genome shotgun (WGS) entry which is preliminary data.</text>
</comment>